<keyword evidence="1" id="KW-1133">Transmembrane helix</keyword>
<feature type="transmembrane region" description="Helical" evidence="1">
    <location>
        <begin position="23"/>
        <end position="53"/>
    </location>
</feature>
<evidence type="ECO:0000259" key="2">
    <source>
        <dbReference type="Pfam" id="PF09835"/>
    </source>
</evidence>
<dbReference type="InterPro" id="IPR018639">
    <property type="entry name" value="DUF2062"/>
</dbReference>
<evidence type="ECO:0000313" key="3">
    <source>
        <dbReference type="EMBL" id="AEA33909.1"/>
    </source>
</evidence>
<keyword evidence="1" id="KW-0472">Membrane</keyword>
<dbReference type="eggNOG" id="COG3216">
    <property type="taxonomic scope" value="Bacteria"/>
</dbReference>
<dbReference type="PANTHER" id="PTHR40547:SF1">
    <property type="entry name" value="SLL0298 PROTEIN"/>
    <property type="match status" value="1"/>
</dbReference>
<dbReference type="Pfam" id="PF09835">
    <property type="entry name" value="DUF2062"/>
    <property type="match status" value="1"/>
</dbReference>
<reference evidence="3 4" key="1">
    <citation type="journal article" date="2011" name="Stand. Genomic Sci.">
        <title>Complete genome sequence of the thermophilic sulfur-reducer Hippea maritima type strain (MH(2)).</title>
        <authorList>
            <person name="Huntemann M."/>
            <person name="Lu M."/>
            <person name="Nolan M."/>
            <person name="Lapidus A."/>
            <person name="Lucas S."/>
            <person name="Hammon N."/>
            <person name="Deshpande S."/>
            <person name="Cheng J.F."/>
            <person name="Tapia R."/>
            <person name="Han C."/>
            <person name="Goodwin L."/>
            <person name="Pitluck S."/>
            <person name="Liolios K."/>
            <person name="Pagani I."/>
            <person name="Ivanova N."/>
            <person name="Ovchinikova G."/>
            <person name="Pati A."/>
            <person name="Chen A."/>
            <person name="Palaniappan K."/>
            <person name="Land M."/>
            <person name="Hauser L."/>
            <person name="Jeffries C.D."/>
            <person name="Detter J.C."/>
            <person name="Brambilla E.M."/>
            <person name="Rohde M."/>
            <person name="Spring S."/>
            <person name="Goker M."/>
            <person name="Woyke T."/>
            <person name="Bristow J."/>
            <person name="Eisen J.A."/>
            <person name="Markowitz V."/>
            <person name="Hugenholtz P."/>
            <person name="Kyrpides N.C."/>
            <person name="Klenk H.P."/>
            <person name="Mavromatis K."/>
        </authorList>
    </citation>
    <scope>NUCLEOTIDE SEQUENCE [LARGE SCALE GENOMIC DNA]</scope>
    <source>
        <strain evidence="4">ATCC 700847 / DSM 10411 / MH2</strain>
    </source>
</reference>
<dbReference type="RefSeq" id="WP_013681950.1">
    <property type="nucleotide sequence ID" value="NC_015318.1"/>
</dbReference>
<dbReference type="AlphaFoldDB" id="F2LVX5"/>
<feature type="domain" description="DUF2062" evidence="2">
    <location>
        <begin position="7"/>
        <end position="144"/>
    </location>
</feature>
<dbReference type="HOGENOM" id="CLU_102912_1_2_7"/>
<name>F2LVX5_HIPMA</name>
<feature type="transmembrane region" description="Helical" evidence="1">
    <location>
        <begin position="110"/>
        <end position="133"/>
    </location>
</feature>
<proteinExistence type="predicted"/>
<accession>F2LVX5</accession>
<dbReference type="EMBL" id="CP002606">
    <property type="protein sequence ID" value="AEA33909.1"/>
    <property type="molecule type" value="Genomic_DNA"/>
</dbReference>
<dbReference type="OrthoDB" id="9794343at2"/>
<evidence type="ECO:0000313" key="4">
    <source>
        <dbReference type="Proteomes" id="UP000008139"/>
    </source>
</evidence>
<keyword evidence="1" id="KW-0812">Transmembrane</keyword>
<reference evidence="4" key="2">
    <citation type="submission" date="2011-03" db="EMBL/GenBank/DDBJ databases">
        <title>The complete genome of Hippea maritima DSM 10411.</title>
        <authorList>
            <consortium name="US DOE Joint Genome Institute (JGI-PGF)"/>
            <person name="Lucas S."/>
            <person name="Copeland A."/>
            <person name="Lapidus A."/>
            <person name="Bruce D."/>
            <person name="Goodwin L."/>
            <person name="Pitluck S."/>
            <person name="Peters L."/>
            <person name="Kyrpides N."/>
            <person name="Mavromatis K."/>
            <person name="Pagani I."/>
            <person name="Ivanova N."/>
            <person name="Mikhailova N."/>
            <person name="Lu M."/>
            <person name="Detter J.C."/>
            <person name="Tapia R."/>
            <person name="Han C."/>
            <person name="Land M."/>
            <person name="Hauser L."/>
            <person name="Markowitz V."/>
            <person name="Cheng J.-F."/>
            <person name="Hugenholtz P."/>
            <person name="Woyke T."/>
            <person name="Wu D."/>
            <person name="Spring S."/>
            <person name="Schroeder M."/>
            <person name="Brambilla E."/>
            <person name="Klenk H.-P."/>
            <person name="Eisen J.A."/>
        </authorList>
    </citation>
    <scope>NUCLEOTIDE SEQUENCE [LARGE SCALE GENOMIC DNA]</scope>
    <source>
        <strain evidence="4">ATCC 700847 / DSM 10411 / MH2</strain>
    </source>
</reference>
<dbReference type="InParanoid" id="F2LVX5"/>
<protein>
    <recommendedName>
        <fullName evidence="2">DUF2062 domain-containing protein</fullName>
    </recommendedName>
</protein>
<dbReference type="STRING" id="760142.Hipma_0940"/>
<keyword evidence="4" id="KW-1185">Reference proteome</keyword>
<sequence>MKKVSYRQLLRQILSLEDSPKKIAASFAVGVFISISPFFGFHTILAVTLSILFKLNKVATITGSWINNPWTTPAVYYLDYKIGAFILNDSSRFNLRPFSFEHYLHDGKNAFWDIFVGSIAFGMVVSIVSYFLIKYIVERYKKRQGVFDVST</sequence>
<dbReference type="KEGG" id="hmr:Hipma_0940"/>
<evidence type="ECO:0000256" key="1">
    <source>
        <dbReference type="SAM" id="Phobius"/>
    </source>
</evidence>
<dbReference type="Proteomes" id="UP000008139">
    <property type="component" value="Chromosome"/>
</dbReference>
<gene>
    <name evidence="3" type="ordered locus">Hipma_0940</name>
</gene>
<dbReference type="PANTHER" id="PTHR40547">
    <property type="entry name" value="SLL0298 PROTEIN"/>
    <property type="match status" value="1"/>
</dbReference>
<organism evidence="3 4">
    <name type="scientific">Hippea maritima (strain ATCC 700847 / DSM 10411 / MH2)</name>
    <dbReference type="NCBI Taxonomy" id="760142"/>
    <lineage>
        <taxon>Bacteria</taxon>
        <taxon>Pseudomonadati</taxon>
        <taxon>Campylobacterota</taxon>
        <taxon>Desulfurellia</taxon>
        <taxon>Desulfurellales</taxon>
        <taxon>Hippeaceae</taxon>
        <taxon>Hippea</taxon>
    </lineage>
</organism>